<reference evidence="9" key="1">
    <citation type="submission" date="2013-08" db="EMBL/GenBank/DDBJ databases">
        <title>Gene expansion shapes genome architecture in the human pathogen Lichtheimia corymbifera: an evolutionary genomics analysis in the ancient terrestrial Mucorales (Mucoromycotina).</title>
        <authorList>
            <person name="Schwartze V.U."/>
            <person name="Winter S."/>
            <person name="Shelest E."/>
            <person name="Marcet-Houben M."/>
            <person name="Horn F."/>
            <person name="Wehner S."/>
            <person name="Hoffmann K."/>
            <person name="Riege K."/>
            <person name="Sammeth M."/>
            <person name="Nowrousian M."/>
            <person name="Valiante V."/>
            <person name="Linde J."/>
            <person name="Jacobsen I.D."/>
            <person name="Marz M."/>
            <person name="Brakhage A.A."/>
            <person name="Gabaldon T."/>
            <person name="Bocker S."/>
            <person name="Voigt K."/>
        </authorList>
    </citation>
    <scope>NUCLEOTIDE SEQUENCE [LARGE SCALE GENOMIC DNA]</scope>
    <source>
        <strain evidence="9">FSU 9682</strain>
    </source>
</reference>
<dbReference type="FunFam" id="1.20.5.170:FF:000053">
    <property type="entry name" value="BZIP transcription factor AtfA"/>
    <property type="match status" value="1"/>
</dbReference>
<dbReference type="GO" id="GO:0003700">
    <property type="term" value="F:DNA-binding transcription factor activity"/>
    <property type="evidence" value="ECO:0007669"/>
    <property type="project" value="InterPro"/>
</dbReference>
<evidence type="ECO:0000259" key="8">
    <source>
        <dbReference type="PROSITE" id="PS50217"/>
    </source>
</evidence>
<feature type="region of interest" description="Disordered" evidence="7">
    <location>
        <begin position="285"/>
        <end position="326"/>
    </location>
</feature>
<comment type="subcellular location">
    <subcellularLocation>
        <location evidence="1">Nucleus</location>
    </subcellularLocation>
</comment>
<evidence type="ECO:0000256" key="7">
    <source>
        <dbReference type="SAM" id="MobiDB-lite"/>
    </source>
</evidence>
<feature type="compositionally biased region" description="Polar residues" evidence="7">
    <location>
        <begin position="1"/>
        <end position="14"/>
    </location>
</feature>
<accession>A0A068RI06</accession>
<proteinExistence type="predicted"/>
<dbReference type="AlphaFoldDB" id="A0A068RI06"/>
<keyword evidence="3" id="KW-0238">DNA-binding</keyword>
<dbReference type="InterPro" id="IPR046347">
    <property type="entry name" value="bZIP_sf"/>
</dbReference>
<keyword evidence="5" id="KW-0539">Nucleus</keyword>
<dbReference type="SUPFAM" id="SSF57959">
    <property type="entry name" value="Leucine zipper domain"/>
    <property type="match status" value="1"/>
</dbReference>
<evidence type="ECO:0000256" key="3">
    <source>
        <dbReference type="ARBA" id="ARBA00023125"/>
    </source>
</evidence>
<dbReference type="Pfam" id="PF00170">
    <property type="entry name" value="bZIP_1"/>
    <property type="match status" value="1"/>
</dbReference>
<dbReference type="STRING" id="1263082.A0A068RI06"/>
<dbReference type="EMBL" id="CBTN010000001">
    <property type="protein sequence ID" value="CDH48561.1"/>
    <property type="molecule type" value="Genomic_DNA"/>
</dbReference>
<dbReference type="OrthoDB" id="295274at2759"/>
<dbReference type="InterPro" id="IPR004827">
    <property type="entry name" value="bZIP"/>
</dbReference>
<feature type="compositionally biased region" description="Polar residues" evidence="7">
    <location>
        <begin position="112"/>
        <end position="135"/>
    </location>
</feature>
<dbReference type="CDD" id="cd14687">
    <property type="entry name" value="bZIP_ATF2"/>
    <property type="match status" value="1"/>
</dbReference>
<evidence type="ECO:0000256" key="2">
    <source>
        <dbReference type="ARBA" id="ARBA00023015"/>
    </source>
</evidence>
<evidence type="ECO:0000313" key="10">
    <source>
        <dbReference type="Proteomes" id="UP000027586"/>
    </source>
</evidence>
<evidence type="ECO:0000313" key="9">
    <source>
        <dbReference type="EMBL" id="CDH48561.1"/>
    </source>
</evidence>
<keyword evidence="10" id="KW-1185">Reference proteome</keyword>
<dbReference type="InterPro" id="IPR051027">
    <property type="entry name" value="bZIP_transcription_factors"/>
</dbReference>
<comment type="caution">
    <text evidence="9">The sequence shown here is derived from an EMBL/GenBank/DDBJ whole genome shotgun (WGS) entry which is preliminary data.</text>
</comment>
<gene>
    <name evidence="9" type="ORF">LCOR_00337.1</name>
</gene>
<dbReference type="Proteomes" id="UP000027586">
    <property type="component" value="Unassembled WGS sequence"/>
</dbReference>
<keyword evidence="4" id="KW-0804">Transcription</keyword>
<feature type="compositionally biased region" description="Low complexity" evidence="7">
    <location>
        <begin position="161"/>
        <end position="180"/>
    </location>
</feature>
<dbReference type="VEuPathDB" id="FungiDB:LCOR_00337.1"/>
<evidence type="ECO:0000256" key="4">
    <source>
        <dbReference type="ARBA" id="ARBA00023163"/>
    </source>
</evidence>
<evidence type="ECO:0000256" key="5">
    <source>
        <dbReference type="ARBA" id="ARBA00023242"/>
    </source>
</evidence>
<organism evidence="9 10">
    <name type="scientific">Lichtheimia corymbifera JMRC:FSU:9682</name>
    <dbReference type="NCBI Taxonomy" id="1263082"/>
    <lineage>
        <taxon>Eukaryota</taxon>
        <taxon>Fungi</taxon>
        <taxon>Fungi incertae sedis</taxon>
        <taxon>Mucoromycota</taxon>
        <taxon>Mucoromycotina</taxon>
        <taxon>Mucoromycetes</taxon>
        <taxon>Mucorales</taxon>
        <taxon>Lichtheimiaceae</taxon>
        <taxon>Lichtheimia</taxon>
    </lineage>
</organism>
<dbReference type="Pfam" id="PF11786">
    <property type="entry name" value="Aft1_HRA"/>
    <property type="match status" value="1"/>
</dbReference>
<dbReference type="SMART" id="SM00338">
    <property type="entry name" value="BRLZ"/>
    <property type="match status" value="1"/>
</dbReference>
<sequence>MVNEPSEITATIEQPQDRPEPSPPMAVLPLNPSAKLDQEPNPFEESFSTAATNNDPTTLSSSSSSNNKKPVLPPVAAITSPAPPLLRSGVLPKDVANQFAWDSLRAGPLSPSMLQGPSSHPSISQQQTQESIPSTRDNHEHLNNNTTTTGVISNNNQAKRSGSLCSGSSASSTSSTTIIGENHHHANKKRPRSNSKDEDDEKRRNFLERNRIAALKCRQRKKKWLNNLQARMEYLTNDNEQLQMQANTLREEIVHLKTLLLAHKDCPVATANNNPAAAVAVTAAADTSNNNRHHHPQRQPCISGSSTSSSTAQHQHHNQQSSIMAFPVTSSATASRVWRY</sequence>
<feature type="coiled-coil region" evidence="6">
    <location>
        <begin position="225"/>
        <end position="259"/>
    </location>
</feature>
<dbReference type="PROSITE" id="PS50217">
    <property type="entry name" value="BZIP"/>
    <property type="match status" value="1"/>
</dbReference>
<feature type="region of interest" description="Disordered" evidence="7">
    <location>
        <begin position="1"/>
        <end position="89"/>
    </location>
</feature>
<dbReference type="PANTHER" id="PTHR19304">
    <property type="entry name" value="CYCLIC-AMP RESPONSE ELEMENT BINDING PROTEIN"/>
    <property type="match status" value="1"/>
</dbReference>
<feature type="region of interest" description="Disordered" evidence="7">
    <location>
        <begin position="108"/>
        <end position="202"/>
    </location>
</feature>
<feature type="compositionally biased region" description="Polar residues" evidence="7">
    <location>
        <begin position="46"/>
        <end position="59"/>
    </location>
</feature>
<name>A0A068RI06_9FUNG</name>
<dbReference type="Gene3D" id="1.20.5.170">
    <property type="match status" value="1"/>
</dbReference>
<dbReference type="GO" id="GO:0003677">
    <property type="term" value="F:DNA binding"/>
    <property type="evidence" value="ECO:0007669"/>
    <property type="project" value="UniProtKB-KW"/>
</dbReference>
<feature type="compositionally biased region" description="Polar residues" evidence="7">
    <location>
        <begin position="150"/>
        <end position="160"/>
    </location>
</feature>
<protein>
    <submittedName>
        <fullName evidence="9">Bzip transcription factor</fullName>
    </submittedName>
</protein>
<keyword evidence="6" id="KW-0175">Coiled coil</keyword>
<evidence type="ECO:0000256" key="1">
    <source>
        <dbReference type="ARBA" id="ARBA00004123"/>
    </source>
</evidence>
<evidence type="ECO:0000256" key="6">
    <source>
        <dbReference type="SAM" id="Coils"/>
    </source>
</evidence>
<feature type="domain" description="BZIP" evidence="8">
    <location>
        <begin position="200"/>
        <end position="263"/>
    </location>
</feature>
<dbReference type="GO" id="GO:0005634">
    <property type="term" value="C:nucleus"/>
    <property type="evidence" value="ECO:0007669"/>
    <property type="project" value="UniProtKB-SubCell"/>
</dbReference>
<dbReference type="InterPro" id="IPR021755">
    <property type="entry name" value="TF_Aft1_HRA"/>
</dbReference>
<keyword evidence="2" id="KW-0805">Transcription regulation</keyword>
<feature type="compositionally biased region" description="Low complexity" evidence="7">
    <location>
        <begin position="303"/>
        <end position="322"/>
    </location>
</feature>